<dbReference type="EC" id="2.7.13.3" evidence="3"/>
<accession>A0ABS1LHQ5</accession>
<dbReference type="Gene3D" id="6.10.340.10">
    <property type="match status" value="1"/>
</dbReference>
<evidence type="ECO:0000313" key="14">
    <source>
        <dbReference type="EMBL" id="MBL0885107.1"/>
    </source>
</evidence>
<feature type="transmembrane region" description="Helical" evidence="11">
    <location>
        <begin position="12"/>
        <end position="32"/>
    </location>
</feature>
<dbReference type="PANTHER" id="PTHR45436:SF5">
    <property type="entry name" value="SENSOR HISTIDINE KINASE TRCS"/>
    <property type="match status" value="1"/>
</dbReference>
<evidence type="ECO:0000256" key="4">
    <source>
        <dbReference type="ARBA" id="ARBA00022553"/>
    </source>
</evidence>
<dbReference type="InterPro" id="IPR003661">
    <property type="entry name" value="HisK_dim/P_dom"/>
</dbReference>
<keyword evidence="6 11" id="KW-0812">Transmembrane</keyword>
<proteinExistence type="predicted"/>
<keyword evidence="10 11" id="KW-0472">Membrane</keyword>
<dbReference type="InterPro" id="IPR005467">
    <property type="entry name" value="His_kinase_dom"/>
</dbReference>
<dbReference type="InterPro" id="IPR036097">
    <property type="entry name" value="HisK_dim/P_sf"/>
</dbReference>
<dbReference type="PANTHER" id="PTHR45436">
    <property type="entry name" value="SENSOR HISTIDINE KINASE YKOH"/>
    <property type="match status" value="1"/>
</dbReference>
<dbReference type="PRINTS" id="PR00344">
    <property type="entry name" value="BCTRLSENSOR"/>
</dbReference>
<dbReference type="InterPro" id="IPR050428">
    <property type="entry name" value="TCS_sensor_his_kinase"/>
</dbReference>
<comment type="caution">
    <text evidence="14">The sequence shown here is derived from an EMBL/GenBank/DDBJ whole genome shotgun (WGS) entry which is preliminary data.</text>
</comment>
<dbReference type="InterPro" id="IPR004358">
    <property type="entry name" value="Sig_transdc_His_kin-like_C"/>
</dbReference>
<evidence type="ECO:0000256" key="11">
    <source>
        <dbReference type="SAM" id="Phobius"/>
    </source>
</evidence>
<organism evidence="14 15">
    <name type="scientific">Myceligenerans indicum</name>
    <dbReference type="NCBI Taxonomy" id="2593663"/>
    <lineage>
        <taxon>Bacteria</taxon>
        <taxon>Bacillati</taxon>
        <taxon>Actinomycetota</taxon>
        <taxon>Actinomycetes</taxon>
        <taxon>Micrococcales</taxon>
        <taxon>Promicromonosporaceae</taxon>
        <taxon>Myceligenerans</taxon>
    </lineage>
</organism>
<reference evidence="14 15" key="1">
    <citation type="journal article" date="2021" name="Arch. Microbiol.">
        <title>Myceligenerans indicum sp. nov., an actinobacterium isolated from mangrove sediment of Sundarbans, India.</title>
        <authorList>
            <person name="Asha K."/>
            <person name="Bhadury P."/>
        </authorList>
    </citation>
    <scope>NUCLEOTIDE SEQUENCE [LARGE SCALE GENOMIC DNA]</scope>
    <source>
        <strain evidence="14 15">I2</strain>
    </source>
</reference>
<dbReference type="GO" id="GO:0016301">
    <property type="term" value="F:kinase activity"/>
    <property type="evidence" value="ECO:0007669"/>
    <property type="project" value="UniProtKB-KW"/>
</dbReference>
<dbReference type="PROSITE" id="PS50885">
    <property type="entry name" value="HAMP"/>
    <property type="match status" value="1"/>
</dbReference>
<evidence type="ECO:0000256" key="7">
    <source>
        <dbReference type="ARBA" id="ARBA00022777"/>
    </source>
</evidence>
<evidence type="ECO:0000256" key="2">
    <source>
        <dbReference type="ARBA" id="ARBA00004236"/>
    </source>
</evidence>
<evidence type="ECO:0000256" key="5">
    <source>
        <dbReference type="ARBA" id="ARBA00022679"/>
    </source>
</evidence>
<dbReference type="SUPFAM" id="SSF55874">
    <property type="entry name" value="ATPase domain of HSP90 chaperone/DNA topoisomerase II/histidine kinase"/>
    <property type="match status" value="1"/>
</dbReference>
<dbReference type="EMBL" id="JABBYC010000001">
    <property type="protein sequence ID" value="MBL0885107.1"/>
    <property type="molecule type" value="Genomic_DNA"/>
</dbReference>
<name>A0ABS1LHQ5_9MICO</name>
<comment type="catalytic activity">
    <reaction evidence="1">
        <text>ATP + protein L-histidine = ADP + protein N-phospho-L-histidine.</text>
        <dbReference type="EC" id="2.7.13.3"/>
    </reaction>
</comment>
<keyword evidence="5" id="KW-0808">Transferase</keyword>
<sequence length="454" mass="47622">MFSRLSVRARITLGSSVVAAALLGVALVVVHLRVGAVLTHADVSLARSDLTPFAAEIATHQDEIQDDPGTGVLVSVRSPAGQLEVNTLPHDVAREVEHHDATDGNFTMTDDEDRSYVVVGRVVTTGDGGWTLWAARSTAASKLALEGLDRLLLVGSLLLLLCFAVASWVLTSVALRPVTAMRRRAEALGGAGDGTLPVGPAQDELAALATTLNTFLARVRATADREKRMVSDTAHELRTPLAALKTQLELAHRDFGDAAALAAQVRAAEVSVERLASLASNLLELSRLESRDAVGSSTAGDLVEEFTGSIDRARMLGLAKSADITFEVHVENRSASYRLDAQALGRVADNLLANAVRAIDDGGAVRAALTQAPDSLTLTVQDDGPGMPPDFVQHAFERFSRPDESRTAASGGSGLGLALVQAVADAAGGQARARNTHPGLEVTVSVPKVLVPKM</sequence>
<dbReference type="Gene3D" id="3.30.565.10">
    <property type="entry name" value="Histidine kinase-like ATPase, C-terminal domain"/>
    <property type="match status" value="1"/>
</dbReference>
<dbReference type="Gene3D" id="1.10.287.130">
    <property type="match status" value="1"/>
</dbReference>
<dbReference type="CDD" id="cd00075">
    <property type="entry name" value="HATPase"/>
    <property type="match status" value="1"/>
</dbReference>
<evidence type="ECO:0000259" key="12">
    <source>
        <dbReference type="PROSITE" id="PS50109"/>
    </source>
</evidence>
<dbReference type="CDD" id="cd00082">
    <property type="entry name" value="HisKA"/>
    <property type="match status" value="1"/>
</dbReference>
<evidence type="ECO:0000256" key="8">
    <source>
        <dbReference type="ARBA" id="ARBA00022989"/>
    </source>
</evidence>
<evidence type="ECO:0000256" key="3">
    <source>
        <dbReference type="ARBA" id="ARBA00012438"/>
    </source>
</evidence>
<dbReference type="SUPFAM" id="SSF47384">
    <property type="entry name" value="Homodimeric domain of signal transducing histidine kinase"/>
    <property type="match status" value="1"/>
</dbReference>
<feature type="transmembrane region" description="Helical" evidence="11">
    <location>
        <begin position="151"/>
        <end position="175"/>
    </location>
</feature>
<dbReference type="SMART" id="SM00387">
    <property type="entry name" value="HATPase_c"/>
    <property type="match status" value="1"/>
</dbReference>
<keyword evidence="4" id="KW-0597">Phosphoprotein</keyword>
<protein>
    <recommendedName>
        <fullName evidence="3">histidine kinase</fullName>
        <ecNumber evidence="3">2.7.13.3</ecNumber>
    </recommendedName>
</protein>
<dbReference type="Pfam" id="PF00512">
    <property type="entry name" value="HisKA"/>
    <property type="match status" value="1"/>
</dbReference>
<dbReference type="SMART" id="SM00388">
    <property type="entry name" value="HisKA"/>
    <property type="match status" value="1"/>
</dbReference>
<dbReference type="InterPro" id="IPR003660">
    <property type="entry name" value="HAMP_dom"/>
</dbReference>
<keyword evidence="9" id="KW-0902">Two-component regulatory system</keyword>
<evidence type="ECO:0000256" key="1">
    <source>
        <dbReference type="ARBA" id="ARBA00000085"/>
    </source>
</evidence>
<dbReference type="SMART" id="SM00304">
    <property type="entry name" value="HAMP"/>
    <property type="match status" value="1"/>
</dbReference>
<feature type="domain" description="Histidine kinase" evidence="12">
    <location>
        <begin position="232"/>
        <end position="450"/>
    </location>
</feature>
<dbReference type="PROSITE" id="PS50109">
    <property type="entry name" value="HIS_KIN"/>
    <property type="match status" value="1"/>
</dbReference>
<dbReference type="Proteomes" id="UP000675409">
    <property type="component" value="Unassembled WGS sequence"/>
</dbReference>
<feature type="domain" description="HAMP" evidence="13">
    <location>
        <begin position="172"/>
        <end position="224"/>
    </location>
</feature>
<gene>
    <name evidence="14" type="ORF">HGK34_02215</name>
</gene>
<dbReference type="InterPro" id="IPR003594">
    <property type="entry name" value="HATPase_dom"/>
</dbReference>
<dbReference type="InterPro" id="IPR036890">
    <property type="entry name" value="HATPase_C_sf"/>
</dbReference>
<evidence type="ECO:0000256" key="9">
    <source>
        <dbReference type="ARBA" id="ARBA00023012"/>
    </source>
</evidence>
<comment type="subcellular location">
    <subcellularLocation>
        <location evidence="2">Cell membrane</location>
    </subcellularLocation>
</comment>
<keyword evidence="15" id="KW-1185">Reference proteome</keyword>
<evidence type="ECO:0000313" key="15">
    <source>
        <dbReference type="Proteomes" id="UP000675409"/>
    </source>
</evidence>
<evidence type="ECO:0000256" key="6">
    <source>
        <dbReference type="ARBA" id="ARBA00022692"/>
    </source>
</evidence>
<keyword evidence="7 14" id="KW-0418">Kinase</keyword>
<keyword evidence="8 11" id="KW-1133">Transmembrane helix</keyword>
<dbReference type="Pfam" id="PF02518">
    <property type="entry name" value="HATPase_c"/>
    <property type="match status" value="1"/>
</dbReference>
<evidence type="ECO:0000256" key="10">
    <source>
        <dbReference type="ARBA" id="ARBA00023136"/>
    </source>
</evidence>
<evidence type="ECO:0000259" key="13">
    <source>
        <dbReference type="PROSITE" id="PS50885"/>
    </source>
</evidence>